<keyword evidence="9 16" id="KW-0547">Nucleotide-binding</keyword>
<dbReference type="Gene3D" id="3.30.420.40">
    <property type="match status" value="2"/>
</dbReference>
<gene>
    <name evidence="16" type="primary">coaX</name>
    <name evidence="17" type="ORF">FHS27_005966</name>
</gene>
<feature type="binding site" evidence="16">
    <location>
        <position position="186"/>
    </location>
    <ligand>
        <name>substrate</name>
    </ligand>
</feature>
<evidence type="ECO:0000256" key="4">
    <source>
        <dbReference type="ARBA" id="ARBA00005225"/>
    </source>
</evidence>
<evidence type="ECO:0000256" key="11">
    <source>
        <dbReference type="ARBA" id="ARBA00022840"/>
    </source>
</evidence>
<sequence>MIVGIDVGNTAIKIAIDTQDDVKVLRVANRQTIPDTSRLLVDLAEQHRRLDVRVASVNRTAASELIDATQQLDNSQINNGRIDFRRITRVDLPIEVATDHPDRVGIDRLVGAFGASSAYPLPLVIVDAGTTVTVDLVDEKGTYRGGAIIPGLEMQTAALASGTDALPHLDWQTACDDSATQTGTNTAAAIRLGILSSVVGGIERLVRLYGSPKHVVVTGGDSELIATTLQNTSCRDFDVHHHPHLVCRTLATLKE</sequence>
<keyword evidence="16" id="KW-0479">Metal-binding</keyword>
<keyword evidence="12 16" id="KW-0630">Potassium</keyword>
<comment type="subunit">
    <text evidence="5 16">Homodimer.</text>
</comment>
<evidence type="ECO:0000256" key="12">
    <source>
        <dbReference type="ARBA" id="ARBA00022958"/>
    </source>
</evidence>
<dbReference type="InterPro" id="IPR004619">
    <property type="entry name" value="Type_III_PanK"/>
</dbReference>
<evidence type="ECO:0000256" key="16">
    <source>
        <dbReference type="HAMAP-Rule" id="MF_01274"/>
    </source>
</evidence>
<feature type="binding site" evidence="16">
    <location>
        <position position="127"/>
    </location>
    <ligand>
        <name>K(+)</name>
        <dbReference type="ChEBI" id="CHEBI:29103"/>
    </ligand>
</feature>
<evidence type="ECO:0000256" key="5">
    <source>
        <dbReference type="ARBA" id="ARBA00011738"/>
    </source>
</evidence>
<name>A0A7W5E4R9_9BACT</name>
<dbReference type="HAMAP" id="MF_01274">
    <property type="entry name" value="Pantothen_kinase_3"/>
    <property type="match status" value="1"/>
</dbReference>
<feature type="active site" description="Proton acceptor" evidence="16">
    <location>
        <position position="107"/>
    </location>
</feature>
<dbReference type="UniPathway" id="UPA00241">
    <property type="reaction ID" value="UER00352"/>
</dbReference>
<comment type="caution">
    <text evidence="17">The sequence shown here is derived from an EMBL/GenBank/DDBJ whole genome shotgun (WGS) entry which is preliminary data.</text>
</comment>
<proteinExistence type="inferred from homology"/>
<evidence type="ECO:0000256" key="14">
    <source>
        <dbReference type="ARBA" id="ARBA00038036"/>
    </source>
</evidence>
<feature type="binding site" evidence="16">
    <location>
        <begin position="105"/>
        <end position="108"/>
    </location>
    <ligand>
        <name>substrate</name>
    </ligand>
</feature>
<dbReference type="SUPFAM" id="SSF53067">
    <property type="entry name" value="Actin-like ATPase domain"/>
    <property type="match status" value="2"/>
</dbReference>
<evidence type="ECO:0000313" key="17">
    <source>
        <dbReference type="EMBL" id="MBB3210120.1"/>
    </source>
</evidence>
<evidence type="ECO:0000256" key="2">
    <source>
        <dbReference type="ARBA" id="ARBA00001958"/>
    </source>
</evidence>
<comment type="function">
    <text evidence="16">Catalyzes the phosphorylation of pantothenate (Pan), the first step in CoA biosynthesis.</text>
</comment>
<dbReference type="PANTHER" id="PTHR34265:SF1">
    <property type="entry name" value="TYPE III PANTOTHENATE KINASE"/>
    <property type="match status" value="1"/>
</dbReference>
<comment type="similarity">
    <text evidence="14 16">Belongs to the type III pantothenate kinase family.</text>
</comment>
<evidence type="ECO:0000256" key="1">
    <source>
        <dbReference type="ARBA" id="ARBA00001206"/>
    </source>
</evidence>
<evidence type="ECO:0000256" key="13">
    <source>
        <dbReference type="ARBA" id="ARBA00022993"/>
    </source>
</evidence>
<organism evidence="17 18">
    <name type="scientific">Aporhodopirellula rubra</name>
    <dbReference type="NCBI Taxonomy" id="980271"/>
    <lineage>
        <taxon>Bacteria</taxon>
        <taxon>Pseudomonadati</taxon>
        <taxon>Planctomycetota</taxon>
        <taxon>Planctomycetia</taxon>
        <taxon>Pirellulales</taxon>
        <taxon>Pirellulaceae</taxon>
        <taxon>Aporhodopirellula</taxon>
    </lineage>
</organism>
<evidence type="ECO:0000256" key="7">
    <source>
        <dbReference type="ARBA" id="ARBA00022490"/>
    </source>
</evidence>
<dbReference type="GO" id="GO:0005737">
    <property type="term" value="C:cytoplasm"/>
    <property type="evidence" value="ECO:0007669"/>
    <property type="project" value="UniProtKB-SubCell"/>
</dbReference>
<dbReference type="AlphaFoldDB" id="A0A7W5E4R9"/>
<dbReference type="CDD" id="cd24015">
    <property type="entry name" value="ASKHA_NBD_PanK-III"/>
    <property type="match status" value="1"/>
</dbReference>
<dbReference type="GO" id="GO:0004594">
    <property type="term" value="F:pantothenate kinase activity"/>
    <property type="evidence" value="ECO:0007669"/>
    <property type="project" value="UniProtKB-UniRule"/>
</dbReference>
<dbReference type="Proteomes" id="UP000536179">
    <property type="component" value="Unassembled WGS sequence"/>
</dbReference>
<comment type="subcellular location">
    <subcellularLocation>
        <location evidence="3 16">Cytoplasm</location>
    </subcellularLocation>
</comment>
<dbReference type="GO" id="GO:0015937">
    <property type="term" value="P:coenzyme A biosynthetic process"/>
    <property type="evidence" value="ECO:0007669"/>
    <property type="project" value="UniProtKB-UniRule"/>
</dbReference>
<evidence type="ECO:0000256" key="15">
    <source>
        <dbReference type="ARBA" id="ARBA00040883"/>
    </source>
</evidence>
<comment type="cofactor">
    <cofactor evidence="2">
        <name>K(+)</name>
        <dbReference type="ChEBI" id="CHEBI:29103"/>
    </cofactor>
</comment>
<evidence type="ECO:0000256" key="8">
    <source>
        <dbReference type="ARBA" id="ARBA00022679"/>
    </source>
</evidence>
<comment type="catalytic activity">
    <reaction evidence="1 16">
        <text>(R)-pantothenate + ATP = (R)-4'-phosphopantothenate + ADP + H(+)</text>
        <dbReference type="Rhea" id="RHEA:16373"/>
        <dbReference type="ChEBI" id="CHEBI:10986"/>
        <dbReference type="ChEBI" id="CHEBI:15378"/>
        <dbReference type="ChEBI" id="CHEBI:29032"/>
        <dbReference type="ChEBI" id="CHEBI:30616"/>
        <dbReference type="ChEBI" id="CHEBI:456216"/>
        <dbReference type="EC" id="2.7.1.33"/>
    </reaction>
</comment>
<feature type="binding site" evidence="16">
    <location>
        <begin position="6"/>
        <end position="13"/>
    </location>
    <ligand>
        <name>ATP</name>
        <dbReference type="ChEBI" id="CHEBI:30616"/>
    </ligand>
</feature>
<dbReference type="GO" id="GO:0005524">
    <property type="term" value="F:ATP binding"/>
    <property type="evidence" value="ECO:0007669"/>
    <property type="project" value="UniProtKB-UniRule"/>
</dbReference>
<keyword evidence="8 16" id="KW-0808">Transferase</keyword>
<keyword evidence="18" id="KW-1185">Reference proteome</keyword>
<keyword evidence="10 16" id="KW-0418">Kinase</keyword>
<dbReference type="RefSeq" id="WP_184309236.1">
    <property type="nucleotide sequence ID" value="NZ_JACHXU010000032.1"/>
</dbReference>
<feature type="binding site" evidence="16">
    <location>
        <position position="130"/>
    </location>
    <ligand>
        <name>ATP</name>
        <dbReference type="ChEBI" id="CHEBI:30616"/>
    </ligand>
</feature>
<dbReference type="EMBL" id="JACHXU010000032">
    <property type="protein sequence ID" value="MBB3210120.1"/>
    <property type="molecule type" value="Genomic_DNA"/>
</dbReference>
<keyword evidence="7 16" id="KW-0963">Cytoplasm</keyword>
<dbReference type="EC" id="2.7.1.33" evidence="6 16"/>
<evidence type="ECO:0000256" key="6">
    <source>
        <dbReference type="ARBA" id="ARBA00012102"/>
    </source>
</evidence>
<dbReference type="PANTHER" id="PTHR34265">
    <property type="entry name" value="TYPE III PANTOTHENATE KINASE"/>
    <property type="match status" value="1"/>
</dbReference>
<dbReference type="GO" id="GO:0046872">
    <property type="term" value="F:metal ion binding"/>
    <property type="evidence" value="ECO:0007669"/>
    <property type="project" value="UniProtKB-KW"/>
</dbReference>
<dbReference type="NCBIfam" id="TIGR00671">
    <property type="entry name" value="baf"/>
    <property type="match status" value="1"/>
</dbReference>
<reference evidence="17 18" key="1">
    <citation type="submission" date="2020-08" db="EMBL/GenBank/DDBJ databases">
        <title>Genomic Encyclopedia of Type Strains, Phase III (KMG-III): the genomes of soil and plant-associated and newly described type strains.</title>
        <authorList>
            <person name="Whitman W."/>
        </authorList>
    </citation>
    <scope>NUCLEOTIDE SEQUENCE [LARGE SCALE GENOMIC DNA]</scope>
    <source>
        <strain evidence="17 18">CECT 8075</strain>
    </source>
</reference>
<comment type="pathway">
    <text evidence="4 16">Cofactor biosynthesis; coenzyme A biosynthesis; CoA from (R)-pantothenate: step 1/5.</text>
</comment>
<comment type="caution">
    <text evidence="16">Lacks conserved residue(s) required for the propagation of feature annotation.</text>
</comment>
<dbReference type="InterPro" id="IPR043129">
    <property type="entry name" value="ATPase_NBD"/>
</dbReference>
<comment type="cofactor">
    <cofactor evidence="16">
        <name>NH4(+)</name>
        <dbReference type="ChEBI" id="CHEBI:28938"/>
    </cofactor>
    <cofactor evidence="16">
        <name>K(+)</name>
        <dbReference type="ChEBI" id="CHEBI:29103"/>
    </cofactor>
    <text evidence="16">A monovalent cation. Ammonium or potassium.</text>
</comment>
<keyword evidence="13 16" id="KW-0173">Coenzyme A biosynthesis</keyword>
<evidence type="ECO:0000256" key="3">
    <source>
        <dbReference type="ARBA" id="ARBA00004496"/>
    </source>
</evidence>
<keyword evidence="11 16" id="KW-0067">ATP-binding</keyword>
<evidence type="ECO:0000256" key="9">
    <source>
        <dbReference type="ARBA" id="ARBA00022741"/>
    </source>
</evidence>
<evidence type="ECO:0000256" key="10">
    <source>
        <dbReference type="ARBA" id="ARBA00022777"/>
    </source>
</evidence>
<accession>A0A7W5E4R9</accession>
<evidence type="ECO:0000313" key="18">
    <source>
        <dbReference type="Proteomes" id="UP000536179"/>
    </source>
</evidence>
<dbReference type="Pfam" id="PF03309">
    <property type="entry name" value="Pan_kinase"/>
    <property type="match status" value="1"/>
</dbReference>
<protein>
    <recommendedName>
        <fullName evidence="15 16">Type III pantothenate kinase</fullName>
        <ecNumber evidence="6 16">2.7.1.33</ecNumber>
    </recommendedName>
    <alternativeName>
        <fullName evidence="16">PanK-III</fullName>
    </alternativeName>
    <alternativeName>
        <fullName evidence="16">Pantothenic acid kinase</fullName>
    </alternativeName>
</protein>